<proteinExistence type="predicted"/>
<dbReference type="AlphaFoldDB" id="A0A1K0IRK3"/>
<gene>
    <name evidence="1" type="ORF">CNECB9_2370108</name>
</gene>
<protein>
    <recommendedName>
        <fullName evidence="2">DUF2280 domain-containing protein</fullName>
    </recommendedName>
</protein>
<evidence type="ECO:0000313" key="1">
    <source>
        <dbReference type="EMBL" id="SCU75534.1"/>
    </source>
</evidence>
<dbReference type="InterPro" id="IPR018738">
    <property type="entry name" value="DUF2280"/>
</dbReference>
<dbReference type="EMBL" id="FMSH01000154">
    <property type="protein sequence ID" value="SCU75534.1"/>
    <property type="molecule type" value="Genomic_DNA"/>
</dbReference>
<dbReference type="RefSeq" id="WP_340524095.1">
    <property type="nucleotide sequence ID" value="NZ_FMSH01000154.1"/>
</dbReference>
<dbReference type="Pfam" id="PF10045">
    <property type="entry name" value="DUF2280"/>
    <property type="match status" value="1"/>
</dbReference>
<name>A0A1K0IRK3_CUPNE</name>
<sequence>MATLTDDVKAFIVQALACFDTPSQVVDAVREEFEVEVTRMQVQSYDPTKRAARGLAKKWVEMFEATRKRFLKETAEIPIATQSFRLRALQKMYERTAARGNVPLAAQLIEQAAKESGGIFVNKGKGEGEDLTPPTPQRFVYNVVDARRPDSSADDDD</sequence>
<evidence type="ECO:0008006" key="2">
    <source>
        <dbReference type="Google" id="ProtNLM"/>
    </source>
</evidence>
<accession>A0A1K0IRK3</accession>
<reference evidence="1" key="1">
    <citation type="submission" date="2016-09" db="EMBL/GenBank/DDBJ databases">
        <authorList>
            <person name="Capua I."/>
            <person name="De Benedictis P."/>
            <person name="Joannis T."/>
            <person name="Lombin L.H."/>
            <person name="Cattoli G."/>
        </authorList>
    </citation>
    <scope>NUCLEOTIDE SEQUENCE</scope>
    <source>
        <strain evidence="1">B9</strain>
    </source>
</reference>
<organism evidence="1">
    <name type="scientific">Cupriavidus necator</name>
    <name type="common">Alcaligenes eutrophus</name>
    <name type="synonym">Ralstonia eutropha</name>
    <dbReference type="NCBI Taxonomy" id="106590"/>
    <lineage>
        <taxon>Bacteria</taxon>
        <taxon>Pseudomonadati</taxon>
        <taxon>Pseudomonadota</taxon>
        <taxon>Betaproteobacteria</taxon>
        <taxon>Burkholderiales</taxon>
        <taxon>Burkholderiaceae</taxon>
        <taxon>Cupriavidus</taxon>
    </lineage>
</organism>